<evidence type="ECO:0000313" key="2">
    <source>
        <dbReference type="Proteomes" id="UP000199766"/>
    </source>
</evidence>
<gene>
    <name evidence="1" type="ORF">SAMN02982919_02963</name>
</gene>
<organism evidence="1 2">
    <name type="scientific">Giesbergeria anulus</name>
    <dbReference type="NCBI Taxonomy" id="180197"/>
    <lineage>
        <taxon>Bacteria</taxon>
        <taxon>Pseudomonadati</taxon>
        <taxon>Pseudomonadota</taxon>
        <taxon>Betaproteobacteria</taxon>
        <taxon>Burkholderiales</taxon>
        <taxon>Comamonadaceae</taxon>
        <taxon>Giesbergeria</taxon>
    </lineage>
</organism>
<evidence type="ECO:0000313" key="1">
    <source>
        <dbReference type="EMBL" id="SER76147.1"/>
    </source>
</evidence>
<dbReference type="Proteomes" id="UP000199766">
    <property type="component" value="Unassembled WGS sequence"/>
</dbReference>
<name>A0A1H9RU29_9BURK</name>
<keyword evidence="2" id="KW-1185">Reference proteome</keyword>
<protein>
    <submittedName>
        <fullName evidence="1">Uncharacterized protein</fullName>
    </submittedName>
</protein>
<accession>A0A1H9RU29</accession>
<dbReference type="RefSeq" id="WP_091458953.1">
    <property type="nucleotide sequence ID" value="NZ_FOGD01000014.1"/>
</dbReference>
<sequence>MADTFSSHTAAPPRGLASLPSASVLQHTFHHLQRLLAEPPHSHAGTWCQQRQRALLLHNRPRLQWLAGFRTDGSTDLLCDALTLSAS</sequence>
<dbReference type="EMBL" id="FOGD01000014">
    <property type="protein sequence ID" value="SER76147.1"/>
    <property type="molecule type" value="Genomic_DNA"/>
</dbReference>
<dbReference type="STRING" id="180197.SAMN02982919_02963"/>
<dbReference type="AlphaFoldDB" id="A0A1H9RU29"/>
<reference evidence="1 2" key="1">
    <citation type="submission" date="2016-10" db="EMBL/GenBank/DDBJ databases">
        <authorList>
            <person name="de Groot N.N."/>
        </authorList>
    </citation>
    <scope>NUCLEOTIDE SEQUENCE [LARGE SCALE GENOMIC DNA]</scope>
    <source>
        <strain evidence="1 2">ATCC 35958</strain>
    </source>
</reference>
<proteinExistence type="predicted"/>